<evidence type="ECO:0000259" key="8">
    <source>
        <dbReference type="Pfam" id="PF00482"/>
    </source>
</evidence>
<dbReference type="InterPro" id="IPR042094">
    <property type="entry name" value="T2SS_GspF_sf"/>
</dbReference>
<accession>A0A0R3JTJ5</accession>
<dbReference type="OrthoDB" id="9805682at2"/>
<evidence type="ECO:0000313" key="10">
    <source>
        <dbReference type="Proteomes" id="UP000052015"/>
    </source>
</evidence>
<protein>
    <submittedName>
        <fullName evidence="9">Type II secretion system protein F</fullName>
    </submittedName>
</protein>
<dbReference type="GO" id="GO:0005886">
    <property type="term" value="C:plasma membrane"/>
    <property type="evidence" value="ECO:0007669"/>
    <property type="project" value="UniProtKB-SubCell"/>
</dbReference>
<dbReference type="EMBL" id="LKHP01000006">
    <property type="protein sequence ID" value="KRQ86855.1"/>
    <property type="molecule type" value="Genomic_DNA"/>
</dbReference>
<dbReference type="Pfam" id="PF00482">
    <property type="entry name" value="T2SSF"/>
    <property type="match status" value="2"/>
</dbReference>
<feature type="transmembrane region" description="Helical" evidence="7">
    <location>
        <begin position="334"/>
        <end position="356"/>
    </location>
</feature>
<feature type="domain" description="Type II secretion system protein GspF" evidence="8">
    <location>
        <begin position="234"/>
        <end position="354"/>
    </location>
</feature>
<organism evidence="9 10">
    <name type="scientific">Caloramator mitchellensis</name>
    <dbReference type="NCBI Taxonomy" id="908809"/>
    <lineage>
        <taxon>Bacteria</taxon>
        <taxon>Bacillati</taxon>
        <taxon>Bacillota</taxon>
        <taxon>Clostridia</taxon>
        <taxon>Eubacteriales</taxon>
        <taxon>Clostridiaceae</taxon>
        <taxon>Caloramator</taxon>
    </lineage>
</organism>
<keyword evidence="6 7" id="KW-0472">Membrane</keyword>
<feature type="transmembrane region" description="Helical" evidence="7">
    <location>
        <begin position="130"/>
        <end position="153"/>
    </location>
</feature>
<evidence type="ECO:0000313" key="9">
    <source>
        <dbReference type="EMBL" id="KRQ86855.1"/>
    </source>
</evidence>
<dbReference type="InterPro" id="IPR003004">
    <property type="entry name" value="GspF/PilC"/>
</dbReference>
<evidence type="ECO:0000256" key="4">
    <source>
        <dbReference type="ARBA" id="ARBA00022692"/>
    </source>
</evidence>
<dbReference type="AlphaFoldDB" id="A0A0R3JTJ5"/>
<name>A0A0R3JTJ5_CALMK</name>
<dbReference type="STRING" id="908809.ABG79_01346"/>
<proteinExistence type="inferred from homology"/>
<comment type="similarity">
    <text evidence="2">Belongs to the GSP F family.</text>
</comment>
<evidence type="ECO:0000256" key="5">
    <source>
        <dbReference type="ARBA" id="ARBA00022989"/>
    </source>
</evidence>
<reference evidence="9 10" key="1">
    <citation type="submission" date="2015-09" db="EMBL/GenBank/DDBJ databases">
        <title>Draft genome sequence of a Caloramator mitchellensis, a moderate thermophile from the Great Artesian Basin of Australia.</title>
        <authorList>
            <person name="Patel B.K."/>
        </authorList>
    </citation>
    <scope>NUCLEOTIDE SEQUENCE [LARGE SCALE GENOMIC DNA]</scope>
    <source>
        <strain evidence="9 10">VF08</strain>
    </source>
</reference>
<dbReference type="InterPro" id="IPR018076">
    <property type="entry name" value="T2SS_GspF_dom"/>
</dbReference>
<dbReference type="PANTHER" id="PTHR30012:SF0">
    <property type="entry name" value="TYPE II SECRETION SYSTEM PROTEIN F-RELATED"/>
    <property type="match status" value="1"/>
</dbReference>
<comment type="subcellular location">
    <subcellularLocation>
        <location evidence="1">Cell membrane</location>
        <topology evidence="1">Multi-pass membrane protein</topology>
    </subcellularLocation>
</comment>
<dbReference type="Proteomes" id="UP000052015">
    <property type="component" value="Unassembled WGS sequence"/>
</dbReference>
<evidence type="ECO:0000256" key="1">
    <source>
        <dbReference type="ARBA" id="ARBA00004651"/>
    </source>
</evidence>
<keyword evidence="3" id="KW-1003">Cell membrane</keyword>
<evidence type="ECO:0000256" key="3">
    <source>
        <dbReference type="ARBA" id="ARBA00022475"/>
    </source>
</evidence>
<gene>
    <name evidence="9" type="primary">epsF_2</name>
    <name evidence="9" type="ORF">ABG79_01346</name>
</gene>
<sequence length="363" mass="41312">MHTPLAMIKIKGDAGGVKGIRKFTNEETSVLFKQIHLISSSGVNIIKGIEIIKSMSEDDKVFKTLDLLSKQIIQGENLSDIFEKYNLIPSFAIYMMRVGERSGKLDKILLELADYYENEARIVKNIQQALTYPLILFITSVLVAMMLALKVIPNLISILHQLNIKELPYITKIIISMSSNIDILLIVLANFLFTIVILLKSKNPSIKKYLDSFLLKIPIYKTVEIKLLTSRIAKSLYIQISSGISILDSLILSEQLIKNYNIRLKYIKIIEEIKHGNSLGSTFKKYNLFPKIFTELISVGEETGNLEDTLNKLSIYFENDVEKRLIGIVKLMEPILIIFISIIIGVMVLAFLLPMFKIYNNLF</sequence>
<dbReference type="RefSeq" id="WP_057978410.1">
    <property type="nucleotide sequence ID" value="NZ_LKHP01000006.1"/>
</dbReference>
<dbReference type="Gene3D" id="1.20.81.30">
    <property type="entry name" value="Type II secretion system (T2SS), domain F"/>
    <property type="match status" value="2"/>
</dbReference>
<feature type="transmembrane region" description="Helical" evidence="7">
    <location>
        <begin position="173"/>
        <end position="199"/>
    </location>
</feature>
<keyword evidence="5 7" id="KW-1133">Transmembrane helix</keyword>
<dbReference type="PRINTS" id="PR00812">
    <property type="entry name" value="BCTERIALGSPF"/>
</dbReference>
<keyword evidence="4 7" id="KW-0812">Transmembrane</keyword>
<evidence type="ECO:0000256" key="2">
    <source>
        <dbReference type="ARBA" id="ARBA00005745"/>
    </source>
</evidence>
<dbReference type="PANTHER" id="PTHR30012">
    <property type="entry name" value="GENERAL SECRETION PATHWAY PROTEIN"/>
    <property type="match status" value="1"/>
</dbReference>
<feature type="domain" description="Type II secretion system protein GspF" evidence="8">
    <location>
        <begin position="34"/>
        <end position="153"/>
    </location>
</feature>
<keyword evidence="10" id="KW-1185">Reference proteome</keyword>
<evidence type="ECO:0000256" key="7">
    <source>
        <dbReference type="SAM" id="Phobius"/>
    </source>
</evidence>
<comment type="caution">
    <text evidence="9">The sequence shown here is derived from an EMBL/GenBank/DDBJ whole genome shotgun (WGS) entry which is preliminary data.</text>
</comment>
<evidence type="ECO:0000256" key="6">
    <source>
        <dbReference type="ARBA" id="ARBA00023136"/>
    </source>
</evidence>